<accession>A6DRN1</accession>
<dbReference type="InterPro" id="IPR039425">
    <property type="entry name" value="RNA_pol_sigma-70-like"/>
</dbReference>
<dbReference type="InterPro" id="IPR013325">
    <property type="entry name" value="RNA_pol_sigma_r2"/>
</dbReference>
<keyword evidence="4" id="KW-0804">Transcription</keyword>
<dbReference type="SUPFAM" id="SSF88659">
    <property type="entry name" value="Sigma3 and sigma4 domains of RNA polymerase sigma factors"/>
    <property type="match status" value="1"/>
</dbReference>
<keyword evidence="7" id="KW-1185">Reference proteome</keyword>
<evidence type="ECO:0000259" key="5">
    <source>
        <dbReference type="Pfam" id="PF04542"/>
    </source>
</evidence>
<dbReference type="NCBIfam" id="TIGR02937">
    <property type="entry name" value="sigma70-ECF"/>
    <property type="match status" value="1"/>
</dbReference>
<reference evidence="6 7" key="1">
    <citation type="journal article" date="2010" name="J. Bacteriol.">
        <title>Genome sequence of Lentisphaera araneosa HTCC2155T, the type species of the order Lentisphaerales in the phylum Lentisphaerae.</title>
        <authorList>
            <person name="Thrash J.C."/>
            <person name="Cho J.C."/>
            <person name="Vergin K.L."/>
            <person name="Morris R.M."/>
            <person name="Giovannoni S.J."/>
        </authorList>
    </citation>
    <scope>NUCLEOTIDE SEQUENCE [LARGE SCALE GENOMIC DNA]</scope>
    <source>
        <strain evidence="6 7">HTCC2155</strain>
    </source>
</reference>
<dbReference type="InterPro" id="IPR007627">
    <property type="entry name" value="RNA_pol_sigma70_r2"/>
</dbReference>
<dbReference type="PANTHER" id="PTHR43133:SF51">
    <property type="entry name" value="RNA POLYMERASE SIGMA FACTOR"/>
    <property type="match status" value="1"/>
</dbReference>
<dbReference type="InterPro" id="IPR036388">
    <property type="entry name" value="WH-like_DNA-bd_sf"/>
</dbReference>
<evidence type="ECO:0000256" key="4">
    <source>
        <dbReference type="ARBA" id="ARBA00023163"/>
    </source>
</evidence>
<dbReference type="GO" id="GO:0016987">
    <property type="term" value="F:sigma factor activity"/>
    <property type="evidence" value="ECO:0007669"/>
    <property type="project" value="UniProtKB-KW"/>
</dbReference>
<evidence type="ECO:0000313" key="6">
    <source>
        <dbReference type="EMBL" id="EDM25700.1"/>
    </source>
</evidence>
<gene>
    <name evidence="6" type="ORF">LNTAR_13162</name>
</gene>
<dbReference type="GO" id="GO:0006352">
    <property type="term" value="P:DNA-templated transcription initiation"/>
    <property type="evidence" value="ECO:0007669"/>
    <property type="project" value="InterPro"/>
</dbReference>
<dbReference type="Gene3D" id="1.10.1740.10">
    <property type="match status" value="1"/>
</dbReference>
<dbReference type="SUPFAM" id="SSF88946">
    <property type="entry name" value="Sigma2 domain of RNA polymerase sigma factors"/>
    <property type="match status" value="1"/>
</dbReference>
<dbReference type="EMBL" id="ABCK01000025">
    <property type="protein sequence ID" value="EDM25700.1"/>
    <property type="molecule type" value="Genomic_DNA"/>
</dbReference>
<sequence>MQGNFTLSGSILNEKNFWKTFMNDKDNYGLFIAEYGKALPALRAFLRQLLPTWHDVDEVMQETSIILWKKFDQFEQGTSFSAWASMVARFEVLKYRRGKSRDRHVFSNETLEILAEECLEIEELLAEQRQTLKTCFAKLEQKQQTLLIQSYSRDLTIKELAENEGKTPGSLYKVLDRLRIKLMKCVKENGDLAHG</sequence>
<dbReference type="Gene3D" id="1.10.10.10">
    <property type="entry name" value="Winged helix-like DNA-binding domain superfamily/Winged helix DNA-binding domain"/>
    <property type="match status" value="1"/>
</dbReference>
<dbReference type="PANTHER" id="PTHR43133">
    <property type="entry name" value="RNA POLYMERASE ECF-TYPE SIGMA FACTO"/>
    <property type="match status" value="1"/>
</dbReference>
<keyword evidence="2" id="KW-0805">Transcription regulation</keyword>
<dbReference type="Pfam" id="PF04542">
    <property type="entry name" value="Sigma70_r2"/>
    <property type="match status" value="1"/>
</dbReference>
<dbReference type="NCBIfam" id="TIGR02989">
    <property type="entry name" value="Sig-70_gvs1"/>
    <property type="match status" value="1"/>
</dbReference>
<dbReference type="InterPro" id="IPR014284">
    <property type="entry name" value="RNA_pol_sigma-70_dom"/>
</dbReference>
<comment type="similarity">
    <text evidence="1">Belongs to the sigma-70 factor family. ECF subfamily.</text>
</comment>
<proteinExistence type="inferred from homology"/>
<protein>
    <submittedName>
        <fullName evidence="6">Probable RNA polymerase sigma-70 factor, ECF subfamily protein</fullName>
    </submittedName>
</protein>
<evidence type="ECO:0000313" key="7">
    <source>
        <dbReference type="Proteomes" id="UP000004947"/>
    </source>
</evidence>
<comment type="caution">
    <text evidence="6">The sequence shown here is derived from an EMBL/GenBank/DDBJ whole genome shotgun (WGS) entry which is preliminary data.</text>
</comment>
<dbReference type="InterPro" id="IPR014331">
    <property type="entry name" value="RNA_pol_sigma70_ECF_RHOBA"/>
</dbReference>
<feature type="domain" description="RNA polymerase sigma-70 region 2" evidence="5">
    <location>
        <begin position="38"/>
        <end position="101"/>
    </location>
</feature>
<dbReference type="Proteomes" id="UP000004947">
    <property type="component" value="Unassembled WGS sequence"/>
</dbReference>
<evidence type="ECO:0000256" key="3">
    <source>
        <dbReference type="ARBA" id="ARBA00023082"/>
    </source>
</evidence>
<dbReference type="InterPro" id="IPR013324">
    <property type="entry name" value="RNA_pol_sigma_r3/r4-like"/>
</dbReference>
<dbReference type="STRING" id="313628.LNTAR_13162"/>
<evidence type="ECO:0000256" key="1">
    <source>
        <dbReference type="ARBA" id="ARBA00010641"/>
    </source>
</evidence>
<name>A6DRN1_9BACT</name>
<dbReference type="eggNOG" id="COG1595">
    <property type="taxonomic scope" value="Bacteria"/>
</dbReference>
<organism evidence="6 7">
    <name type="scientific">Lentisphaera araneosa HTCC2155</name>
    <dbReference type="NCBI Taxonomy" id="313628"/>
    <lineage>
        <taxon>Bacteria</taxon>
        <taxon>Pseudomonadati</taxon>
        <taxon>Lentisphaerota</taxon>
        <taxon>Lentisphaeria</taxon>
        <taxon>Lentisphaerales</taxon>
        <taxon>Lentisphaeraceae</taxon>
        <taxon>Lentisphaera</taxon>
    </lineage>
</organism>
<evidence type="ECO:0000256" key="2">
    <source>
        <dbReference type="ARBA" id="ARBA00023015"/>
    </source>
</evidence>
<keyword evidence="3" id="KW-0731">Sigma factor</keyword>
<dbReference type="AlphaFoldDB" id="A6DRN1"/>